<dbReference type="EMBL" id="FOXB01000018">
    <property type="protein sequence ID" value="SFP40749.1"/>
    <property type="molecule type" value="Genomic_DNA"/>
</dbReference>
<dbReference type="InterPro" id="IPR012296">
    <property type="entry name" value="Nuclease_put_TT1808"/>
</dbReference>
<accession>A0A1I5Q3H0</accession>
<proteinExistence type="predicted"/>
<dbReference type="InterPro" id="IPR008538">
    <property type="entry name" value="Uma2"/>
</dbReference>
<dbReference type="Proteomes" id="UP000199227">
    <property type="component" value="Unassembled WGS sequence"/>
</dbReference>
<keyword evidence="2" id="KW-0255">Endonuclease</keyword>
<dbReference type="CDD" id="cd06260">
    <property type="entry name" value="DUF820-like"/>
    <property type="match status" value="1"/>
</dbReference>
<dbReference type="PANTHER" id="PTHR36558:SF1">
    <property type="entry name" value="RESTRICTION ENDONUCLEASE DOMAIN-CONTAINING PROTEIN-RELATED"/>
    <property type="match status" value="1"/>
</dbReference>
<keyword evidence="3" id="KW-1185">Reference proteome</keyword>
<dbReference type="RefSeq" id="WP_092912464.1">
    <property type="nucleotide sequence ID" value="NZ_CP136592.1"/>
</dbReference>
<reference evidence="2 3" key="1">
    <citation type="submission" date="2016-10" db="EMBL/GenBank/DDBJ databases">
        <authorList>
            <person name="de Groot N.N."/>
        </authorList>
    </citation>
    <scope>NUCLEOTIDE SEQUENCE [LARGE SCALE GENOMIC DNA]</scope>
    <source>
        <strain evidence="2 3">EP1-55-1</strain>
    </source>
</reference>
<keyword evidence="2" id="KW-0540">Nuclease</keyword>
<dbReference type="AlphaFoldDB" id="A0A1I5Q3H0"/>
<dbReference type="Gene3D" id="3.90.1570.10">
    <property type="entry name" value="tt1808, chain A"/>
    <property type="match status" value="1"/>
</dbReference>
<evidence type="ECO:0000313" key="3">
    <source>
        <dbReference type="Proteomes" id="UP000199227"/>
    </source>
</evidence>
<feature type="domain" description="Putative restriction endonuclease" evidence="1">
    <location>
        <begin position="13"/>
        <end position="151"/>
    </location>
</feature>
<sequence>MAIDYMEYYTKDDYAKWEGDWELIYGAPYAMSPFALPHHQLINGKIFRQLDEQLDDCPVCQAFIETEVEFGEDTVVRPDSFVVCYPFVNRLDKAPDIIFEVVSKSSAKRDEHLKFSLYESEGVKYYILVYPDNRKAKVYKLHDGRYIKVGDFSNETYTFEIECKIDFDFSFIWR</sequence>
<dbReference type="SUPFAM" id="SSF52980">
    <property type="entry name" value="Restriction endonuclease-like"/>
    <property type="match status" value="1"/>
</dbReference>
<evidence type="ECO:0000259" key="1">
    <source>
        <dbReference type="Pfam" id="PF05685"/>
    </source>
</evidence>
<keyword evidence="2" id="KW-0378">Hydrolase</keyword>
<evidence type="ECO:0000313" key="2">
    <source>
        <dbReference type="EMBL" id="SFP40749.1"/>
    </source>
</evidence>
<dbReference type="Pfam" id="PF05685">
    <property type="entry name" value="Uma2"/>
    <property type="match status" value="1"/>
</dbReference>
<dbReference type="GO" id="GO:0004519">
    <property type="term" value="F:endonuclease activity"/>
    <property type="evidence" value="ECO:0007669"/>
    <property type="project" value="UniProtKB-KW"/>
</dbReference>
<protein>
    <submittedName>
        <fullName evidence="2">Endonuclease, Uma2 family (Restriction endonuclease fold)</fullName>
    </submittedName>
</protein>
<name>A0A1I5Q3H0_9BACT</name>
<dbReference type="PANTHER" id="PTHR36558">
    <property type="entry name" value="GLR1098 PROTEIN"/>
    <property type="match status" value="1"/>
</dbReference>
<dbReference type="InterPro" id="IPR011335">
    <property type="entry name" value="Restrct_endonuc-II-like"/>
</dbReference>
<dbReference type="STRING" id="223786.SAMN05216234_11823"/>
<dbReference type="OrthoDB" id="5368528at2"/>
<organism evidence="2 3">
    <name type="scientific">Hydrogenimonas thermophila</name>
    <dbReference type="NCBI Taxonomy" id="223786"/>
    <lineage>
        <taxon>Bacteria</taxon>
        <taxon>Pseudomonadati</taxon>
        <taxon>Campylobacterota</taxon>
        <taxon>Epsilonproteobacteria</taxon>
        <taxon>Campylobacterales</taxon>
        <taxon>Hydrogenimonadaceae</taxon>
        <taxon>Hydrogenimonas</taxon>
    </lineage>
</organism>
<gene>
    <name evidence="2" type="ORF">SAMN05216234_11823</name>
</gene>